<dbReference type="RefSeq" id="WP_016875518.1">
    <property type="nucleotide sequence ID" value="NZ_AJLN01000100.1"/>
</dbReference>
<evidence type="ECO:0000256" key="3">
    <source>
        <dbReference type="ARBA" id="ARBA00022651"/>
    </source>
</evidence>
<dbReference type="PROSITE" id="PS00591">
    <property type="entry name" value="GH10_1"/>
    <property type="match status" value="1"/>
</dbReference>
<dbReference type="OrthoDB" id="9809277at2"/>
<dbReference type="Pfam" id="PF00331">
    <property type="entry name" value="Glyco_hydro_10"/>
    <property type="match status" value="1"/>
</dbReference>
<evidence type="ECO:0000256" key="4">
    <source>
        <dbReference type="ARBA" id="ARBA00022729"/>
    </source>
</evidence>
<evidence type="ECO:0000256" key="5">
    <source>
        <dbReference type="ARBA" id="ARBA00022801"/>
    </source>
</evidence>
<dbReference type="Gene3D" id="3.20.20.80">
    <property type="entry name" value="Glycosidases"/>
    <property type="match status" value="1"/>
</dbReference>
<feature type="domain" description="GH10" evidence="11">
    <location>
        <begin position="50"/>
        <end position="374"/>
    </location>
</feature>
<keyword evidence="8 10" id="KW-0624">Polysaccharide degradation</keyword>
<dbReference type="AlphaFoldDB" id="A0A3S0Y5F6"/>
<dbReference type="PROSITE" id="PS51760">
    <property type="entry name" value="GH10_2"/>
    <property type="match status" value="1"/>
</dbReference>
<organism evidence="12 13">
    <name type="scientific">Chlorogloeopsis fritschii PCC 6912</name>
    <dbReference type="NCBI Taxonomy" id="211165"/>
    <lineage>
        <taxon>Bacteria</taxon>
        <taxon>Bacillati</taxon>
        <taxon>Cyanobacteriota</taxon>
        <taxon>Cyanophyceae</taxon>
        <taxon>Nostocales</taxon>
        <taxon>Chlorogloeopsidaceae</taxon>
        <taxon>Chlorogloeopsis</taxon>
    </lineage>
</organism>
<dbReference type="PRINTS" id="PR00134">
    <property type="entry name" value="GLHYDRLASE10"/>
</dbReference>
<dbReference type="GO" id="GO:0045493">
    <property type="term" value="P:xylan catabolic process"/>
    <property type="evidence" value="ECO:0007669"/>
    <property type="project" value="UniProtKB-KW"/>
</dbReference>
<keyword evidence="7 10" id="KW-0326">Glycosidase</keyword>
<evidence type="ECO:0000313" key="13">
    <source>
        <dbReference type="Proteomes" id="UP000268857"/>
    </source>
</evidence>
<dbReference type="GO" id="GO:0031176">
    <property type="term" value="F:endo-1,4-beta-xylanase activity"/>
    <property type="evidence" value="ECO:0007669"/>
    <property type="project" value="UniProtKB-EC"/>
</dbReference>
<dbReference type="InterPro" id="IPR031158">
    <property type="entry name" value="GH10_AS"/>
</dbReference>
<dbReference type="InterPro" id="IPR001000">
    <property type="entry name" value="GH10_dom"/>
</dbReference>
<evidence type="ECO:0000256" key="1">
    <source>
        <dbReference type="ARBA" id="ARBA00000681"/>
    </source>
</evidence>
<keyword evidence="13" id="KW-1185">Reference proteome</keyword>
<feature type="active site" description="Nucleophile" evidence="9">
    <location>
        <position position="297"/>
    </location>
</feature>
<sequence length="381" mass="43284">MFNHPIIARRHAIKLGLAGLLGMTTVTTTEAINRGRQTPVRYHPKRDFTVVGQASLKERAAAKGLIFGAAADKHILLNTLFANTFTKDCGMLVAENDLKWRTIRSNPHTFDFSKGDWLVKFARTHGMLFRGTPLVWELGLPKWFKKKVNHKNAERFLVEHITKVAKHYAGVVHSWDVVNEAIAVSRSKRSDGLSRSPWLEFLGEDYIELAFRTAAKADPKAMLVYNDRWLDYDTPVGNAQRAAVLKLLERLKSNKTPIHALGIQAHLKARETRFNAEKMRGFLKDVASLGLKILITELDVQDEGLPADVMESDRIVAAAYEDYLSVVLDEKAVIAVLTWGLSDRYTWLSRNSRRPLLYDSYFQRKLAWNAMARAFEQAPKR</sequence>
<comment type="caution">
    <text evidence="12">The sequence shown here is derived from an EMBL/GenBank/DDBJ whole genome shotgun (WGS) entry which is preliminary data.</text>
</comment>
<comment type="catalytic activity">
    <reaction evidence="1 10">
        <text>Endohydrolysis of (1-&gt;4)-beta-D-xylosidic linkages in xylans.</text>
        <dbReference type="EC" id="3.2.1.8"/>
    </reaction>
</comment>
<dbReference type="PANTHER" id="PTHR31490:SF88">
    <property type="entry name" value="BETA-XYLANASE"/>
    <property type="match status" value="1"/>
</dbReference>
<dbReference type="Proteomes" id="UP000268857">
    <property type="component" value="Unassembled WGS sequence"/>
</dbReference>
<keyword evidence="6 10" id="KW-0119">Carbohydrate metabolism</keyword>
<name>A0A3S0Y5F6_CHLFR</name>
<dbReference type="SMART" id="SM00633">
    <property type="entry name" value="Glyco_10"/>
    <property type="match status" value="1"/>
</dbReference>
<evidence type="ECO:0000313" key="12">
    <source>
        <dbReference type="EMBL" id="RUR84588.1"/>
    </source>
</evidence>
<dbReference type="EC" id="3.2.1.8" evidence="10"/>
<gene>
    <name evidence="12" type="ORF">PCC6912_14830</name>
</gene>
<dbReference type="PANTHER" id="PTHR31490">
    <property type="entry name" value="GLYCOSYL HYDROLASE"/>
    <property type="match status" value="1"/>
</dbReference>
<evidence type="ECO:0000256" key="2">
    <source>
        <dbReference type="ARBA" id="ARBA00007495"/>
    </source>
</evidence>
<dbReference type="InterPro" id="IPR017853">
    <property type="entry name" value="GH"/>
</dbReference>
<proteinExistence type="inferred from homology"/>
<protein>
    <recommendedName>
        <fullName evidence="10">Beta-xylanase</fullName>
        <ecNumber evidence="10">3.2.1.8</ecNumber>
    </recommendedName>
</protein>
<dbReference type="SUPFAM" id="SSF51445">
    <property type="entry name" value="(Trans)glycosidases"/>
    <property type="match status" value="1"/>
</dbReference>
<evidence type="ECO:0000256" key="7">
    <source>
        <dbReference type="ARBA" id="ARBA00023295"/>
    </source>
</evidence>
<accession>A0A3S0Y5F6</accession>
<reference evidence="12 13" key="1">
    <citation type="journal article" date="2019" name="Genome Biol. Evol.">
        <title>Day and night: Metabolic profiles and evolutionary relationships of six axenic non-marine cyanobacteria.</title>
        <authorList>
            <person name="Will S.E."/>
            <person name="Henke P."/>
            <person name="Boedeker C."/>
            <person name="Huang S."/>
            <person name="Brinkmann H."/>
            <person name="Rohde M."/>
            <person name="Jarek M."/>
            <person name="Friedl T."/>
            <person name="Seufert S."/>
            <person name="Schumacher M."/>
            <person name="Overmann J."/>
            <person name="Neumann-Schaal M."/>
            <person name="Petersen J."/>
        </authorList>
    </citation>
    <scope>NUCLEOTIDE SEQUENCE [LARGE SCALE GENOMIC DNA]</scope>
    <source>
        <strain evidence="12 13">PCC 6912</strain>
    </source>
</reference>
<dbReference type="EMBL" id="RSCJ01000004">
    <property type="protein sequence ID" value="RUR84588.1"/>
    <property type="molecule type" value="Genomic_DNA"/>
</dbReference>
<keyword evidence="5 10" id="KW-0378">Hydrolase</keyword>
<evidence type="ECO:0000256" key="10">
    <source>
        <dbReference type="RuleBase" id="RU361174"/>
    </source>
</evidence>
<keyword evidence="4" id="KW-0732">Signal</keyword>
<evidence type="ECO:0000259" key="11">
    <source>
        <dbReference type="PROSITE" id="PS51760"/>
    </source>
</evidence>
<dbReference type="STRING" id="211165.GCA_000317285_03924"/>
<dbReference type="InterPro" id="IPR044846">
    <property type="entry name" value="GH10"/>
</dbReference>
<comment type="similarity">
    <text evidence="2 10">Belongs to the glycosyl hydrolase 10 (cellulase F) family.</text>
</comment>
<evidence type="ECO:0000256" key="8">
    <source>
        <dbReference type="ARBA" id="ARBA00023326"/>
    </source>
</evidence>
<evidence type="ECO:0000256" key="6">
    <source>
        <dbReference type="ARBA" id="ARBA00023277"/>
    </source>
</evidence>
<evidence type="ECO:0000256" key="9">
    <source>
        <dbReference type="PROSITE-ProRule" id="PRU10061"/>
    </source>
</evidence>
<keyword evidence="3 12" id="KW-0858">Xylan degradation</keyword>